<dbReference type="InterPro" id="IPR046342">
    <property type="entry name" value="CBS_dom_sf"/>
</dbReference>
<organism evidence="4">
    <name type="scientific">Desulfurivibrio alkaliphilus</name>
    <dbReference type="NCBI Taxonomy" id="427923"/>
    <lineage>
        <taxon>Bacteria</taxon>
        <taxon>Pseudomonadati</taxon>
        <taxon>Thermodesulfobacteriota</taxon>
        <taxon>Desulfobulbia</taxon>
        <taxon>Desulfobulbales</taxon>
        <taxon>Desulfobulbaceae</taxon>
        <taxon>Desulfurivibrio</taxon>
    </lineage>
</organism>
<evidence type="ECO:0000256" key="1">
    <source>
        <dbReference type="ARBA" id="ARBA00023122"/>
    </source>
</evidence>
<evidence type="ECO:0000259" key="3">
    <source>
        <dbReference type="PROSITE" id="PS51371"/>
    </source>
</evidence>
<dbReference type="AlphaFoldDB" id="A0A7C2TJ44"/>
<keyword evidence="1 2" id="KW-0129">CBS domain</keyword>
<accession>A0A7C2TJ44</accession>
<feature type="domain" description="CBS" evidence="3">
    <location>
        <begin position="83"/>
        <end position="141"/>
    </location>
</feature>
<dbReference type="InterPro" id="IPR051257">
    <property type="entry name" value="Diverse_CBS-Domain"/>
</dbReference>
<evidence type="ECO:0000256" key="2">
    <source>
        <dbReference type="PROSITE-ProRule" id="PRU00703"/>
    </source>
</evidence>
<gene>
    <name evidence="4" type="ORF">ENN98_06065</name>
</gene>
<dbReference type="PANTHER" id="PTHR43080">
    <property type="entry name" value="CBS DOMAIN-CONTAINING PROTEIN CBSX3, MITOCHONDRIAL"/>
    <property type="match status" value="1"/>
</dbReference>
<dbReference type="SMART" id="SM00116">
    <property type="entry name" value="CBS"/>
    <property type="match status" value="2"/>
</dbReference>
<evidence type="ECO:0000313" key="4">
    <source>
        <dbReference type="EMBL" id="HET98243.1"/>
    </source>
</evidence>
<dbReference type="SUPFAM" id="SSF54631">
    <property type="entry name" value="CBS-domain pair"/>
    <property type="match status" value="1"/>
</dbReference>
<protein>
    <submittedName>
        <fullName evidence="4">CBS domain-containing protein</fullName>
    </submittedName>
</protein>
<reference evidence="4" key="1">
    <citation type="journal article" date="2020" name="mSystems">
        <title>Genome- and Community-Level Interaction Insights into Carbon Utilization and Element Cycling Functions of Hydrothermarchaeota in Hydrothermal Sediment.</title>
        <authorList>
            <person name="Zhou Z."/>
            <person name="Liu Y."/>
            <person name="Xu W."/>
            <person name="Pan J."/>
            <person name="Luo Z.H."/>
            <person name="Li M."/>
        </authorList>
    </citation>
    <scope>NUCLEOTIDE SEQUENCE [LARGE SCALE GENOMIC DNA]</scope>
    <source>
        <strain evidence="4">SpSt-1224</strain>
    </source>
</reference>
<proteinExistence type="predicted"/>
<sequence>MKISQHMTRPAVTVPPELTISEARELLRSHHFRHLPVVDGEGTLLGIVTDRDLRSAYPSTILEEAEGKARLQDLARTPVSSIMSQGIFTLSAAATLDDALLLLDREQIGALPVVDEGGKVVGIFSIRDLMRAYRNLFGLGERGSAMLSLLDDGRPRPLSRLCAALEQADIHFNRLLKTQTEDGHKIIYLRVNTYNLAAVHKVAAAAGFEPHREE</sequence>
<dbReference type="EMBL" id="DSDS01000138">
    <property type="protein sequence ID" value="HET98243.1"/>
    <property type="molecule type" value="Genomic_DNA"/>
</dbReference>
<dbReference type="Pfam" id="PF00571">
    <property type="entry name" value="CBS"/>
    <property type="match status" value="2"/>
</dbReference>
<dbReference type="PROSITE" id="PS51371">
    <property type="entry name" value="CBS"/>
    <property type="match status" value="2"/>
</dbReference>
<feature type="domain" description="CBS" evidence="3">
    <location>
        <begin position="7"/>
        <end position="64"/>
    </location>
</feature>
<dbReference type="InterPro" id="IPR000644">
    <property type="entry name" value="CBS_dom"/>
</dbReference>
<dbReference type="PANTHER" id="PTHR43080:SF2">
    <property type="entry name" value="CBS DOMAIN-CONTAINING PROTEIN"/>
    <property type="match status" value="1"/>
</dbReference>
<name>A0A7C2TJ44_9BACT</name>
<comment type="caution">
    <text evidence="4">The sequence shown here is derived from an EMBL/GenBank/DDBJ whole genome shotgun (WGS) entry which is preliminary data.</text>
</comment>
<dbReference type="Gene3D" id="3.10.580.10">
    <property type="entry name" value="CBS-domain"/>
    <property type="match status" value="1"/>
</dbReference>
<dbReference type="Proteomes" id="UP000885986">
    <property type="component" value="Unassembled WGS sequence"/>
</dbReference>
<dbReference type="CDD" id="cd04584">
    <property type="entry name" value="CBS_pair_AcuB_like"/>
    <property type="match status" value="1"/>
</dbReference>